<dbReference type="RefSeq" id="XP_045285354.1">
    <property type="nucleotide sequence ID" value="XM_045433873.1"/>
</dbReference>
<evidence type="ECO:0000259" key="1">
    <source>
        <dbReference type="Pfam" id="PF25324"/>
    </source>
</evidence>
<dbReference type="Proteomes" id="UP000001631">
    <property type="component" value="Unassembled WGS sequence"/>
</dbReference>
<reference evidence="2" key="1">
    <citation type="submission" date="2009-02" db="EMBL/GenBank/DDBJ databases">
        <title>The Genome Sequence of Ajellomyces capsulatus strain G186AR.</title>
        <authorList>
            <consortium name="The Broad Institute Genome Sequencing Platform"/>
            <person name="Champion M."/>
            <person name="Cuomo C."/>
            <person name="Ma L.-J."/>
            <person name="Henn M.R."/>
            <person name="Sil A."/>
            <person name="Goldman B."/>
            <person name="Young S.K."/>
            <person name="Kodira C.D."/>
            <person name="Zeng Q."/>
            <person name="Koehrsen M."/>
            <person name="Alvarado L."/>
            <person name="Berlin A."/>
            <person name="Borenstein D."/>
            <person name="Chen Z."/>
            <person name="Engels R."/>
            <person name="Freedman E."/>
            <person name="Gellesch M."/>
            <person name="Goldberg J."/>
            <person name="Griggs A."/>
            <person name="Gujja S."/>
            <person name="Heiman D."/>
            <person name="Hepburn T."/>
            <person name="Howarth C."/>
            <person name="Jen D."/>
            <person name="Larson L."/>
            <person name="Lewis B."/>
            <person name="Mehta T."/>
            <person name="Park D."/>
            <person name="Pearson M."/>
            <person name="Roberts A."/>
            <person name="Saif S."/>
            <person name="Shea T."/>
            <person name="Shenoy N."/>
            <person name="Sisk P."/>
            <person name="Stolte C."/>
            <person name="Sykes S."/>
            <person name="Walk T."/>
            <person name="White J."/>
            <person name="Yandava C."/>
            <person name="Klein B."/>
            <person name="McEwen J.G."/>
            <person name="Puccia R."/>
            <person name="Goldman G.H."/>
            <person name="Felipe M.S."/>
            <person name="Nino-Vega G."/>
            <person name="San-Blas G."/>
            <person name="Taylor J."/>
            <person name="Mendoza L."/>
            <person name="Galagan J."/>
            <person name="Nusbaum C."/>
            <person name="Birren B."/>
        </authorList>
    </citation>
    <scope>NUCLEOTIDE SEQUENCE</scope>
    <source>
        <strain evidence="2">G186AR</strain>
    </source>
</reference>
<dbReference type="InParanoid" id="C0NV60"/>
<dbReference type="InterPro" id="IPR057203">
    <property type="entry name" value="DUF7881"/>
</dbReference>
<dbReference type="HOGENOM" id="CLU_055165_2_0_1"/>
<organism evidence="2 3">
    <name type="scientific">Ajellomyces capsulatus (strain G186AR / H82 / ATCC MYA-2454 / RMSCC 2432)</name>
    <name type="common">Darling's disease fungus</name>
    <name type="synonym">Histoplasma capsulatum</name>
    <dbReference type="NCBI Taxonomy" id="447093"/>
    <lineage>
        <taxon>Eukaryota</taxon>
        <taxon>Fungi</taxon>
        <taxon>Dikarya</taxon>
        <taxon>Ascomycota</taxon>
        <taxon>Pezizomycotina</taxon>
        <taxon>Eurotiomycetes</taxon>
        <taxon>Eurotiomycetidae</taxon>
        <taxon>Onygenales</taxon>
        <taxon>Ajellomycetaceae</taxon>
        <taxon>Histoplasma</taxon>
    </lineage>
</organism>
<dbReference type="EMBL" id="GG663372">
    <property type="protein sequence ID" value="EEH04873.1"/>
    <property type="molecule type" value="Genomic_DNA"/>
</dbReference>
<evidence type="ECO:0000313" key="2">
    <source>
        <dbReference type="EMBL" id="EEH04873.1"/>
    </source>
</evidence>
<proteinExistence type="predicted"/>
<dbReference type="Pfam" id="PF25324">
    <property type="entry name" value="DUF7881"/>
    <property type="match status" value="1"/>
</dbReference>
<protein>
    <recommendedName>
        <fullName evidence="1">DUF7881 domain-containing protein</fullName>
    </recommendedName>
</protein>
<name>C0NV60_AJECG</name>
<sequence length="304" mass="34179">MQRRMLSGFWAASPGDNAHHRSCLPRSCSATGSIFPRDITTNMSDRSLYRNVFLHLASTGATFGGLYQAGSITEEIFLWMIQNVLLVAEQPLTITHRASSRVITHTTHVLELGDYDVSSAGPIQVTDEVSSLRILSYSISSQENDHFRDGVRARDGRCVITGDLNQFAPFGRWTGFDAAHVFPLQHENIWIDQGYSCWVTNMEDEDGYKIISFGLDNARVDGRILDSICRNPNDSNRVSDELLRWHFRQAVLANVKGAGDPIFEFDFPPGTDMLADIREGPLSKERFEMEIASRLQGFSREDQV</sequence>
<feature type="domain" description="DUF7881" evidence="1">
    <location>
        <begin position="49"/>
        <end position="124"/>
    </location>
</feature>
<dbReference type="AlphaFoldDB" id="C0NV60"/>
<dbReference type="VEuPathDB" id="FungiDB:I7I50_02248"/>
<gene>
    <name evidence="2" type="ORF">HCBG_06824</name>
</gene>
<dbReference type="STRING" id="447093.C0NV60"/>
<evidence type="ECO:0000313" key="3">
    <source>
        <dbReference type="Proteomes" id="UP000001631"/>
    </source>
</evidence>
<keyword evidence="3" id="KW-1185">Reference proteome</keyword>
<accession>C0NV60</accession>
<dbReference type="GeneID" id="69039840"/>